<evidence type="ECO:0000313" key="3">
    <source>
        <dbReference type="Proteomes" id="UP000182373"/>
    </source>
</evidence>
<dbReference type="NCBIfam" id="TIGR01901">
    <property type="entry name" value="adhes_NPXG"/>
    <property type="match status" value="1"/>
</dbReference>
<evidence type="ECO:0000313" key="2">
    <source>
        <dbReference type="EMBL" id="APH55061.1"/>
    </source>
</evidence>
<gene>
    <name evidence="2" type="ORF">GbCGDNIH9_8636</name>
</gene>
<dbReference type="EMBL" id="CP018191">
    <property type="protein sequence ID" value="APH55061.1"/>
    <property type="molecule type" value="Genomic_DNA"/>
</dbReference>
<dbReference type="InterPro" id="IPR012334">
    <property type="entry name" value="Pectin_lyas_fold"/>
</dbReference>
<dbReference type="InterPro" id="IPR028908">
    <property type="entry name" value="Tox-PL_dom"/>
</dbReference>
<dbReference type="SUPFAM" id="SSF51126">
    <property type="entry name" value="Pectin lyase-like"/>
    <property type="match status" value="1"/>
</dbReference>
<dbReference type="InterPro" id="IPR011050">
    <property type="entry name" value="Pectin_lyase_fold/virulence"/>
</dbReference>
<organism evidence="2 3">
    <name type="scientific">Granulibacter bethesdensis</name>
    <dbReference type="NCBI Taxonomy" id="364410"/>
    <lineage>
        <taxon>Bacteria</taxon>
        <taxon>Pseudomonadati</taxon>
        <taxon>Pseudomonadota</taxon>
        <taxon>Alphaproteobacteria</taxon>
        <taxon>Acetobacterales</taxon>
        <taxon>Acetobacteraceae</taxon>
        <taxon>Granulibacter</taxon>
    </lineage>
</organism>
<feature type="domain" description="Filamentous haemagglutinin FhaB/tRNA nuclease CdiA-like TPS" evidence="1">
    <location>
        <begin position="77"/>
        <end position="197"/>
    </location>
</feature>
<dbReference type="Pfam" id="PF15644">
    <property type="entry name" value="Gln_amidase"/>
    <property type="match status" value="1"/>
</dbReference>
<dbReference type="Pfam" id="PF13332">
    <property type="entry name" value="Fil_haemagg_2"/>
    <property type="match status" value="4"/>
</dbReference>
<name>A0AAC9KAP4_9PROT</name>
<dbReference type="GO" id="GO:0003824">
    <property type="term" value="F:catalytic activity"/>
    <property type="evidence" value="ECO:0007669"/>
    <property type="project" value="UniProtKB-ARBA"/>
</dbReference>
<accession>A0AAC9KAP4</accession>
<proteinExistence type="predicted"/>
<dbReference type="InterPro" id="IPR025157">
    <property type="entry name" value="Hemagglutinin_rpt"/>
</dbReference>
<dbReference type="Pfam" id="PF05860">
    <property type="entry name" value="TPS"/>
    <property type="match status" value="1"/>
</dbReference>
<sequence length="4415" mass="432810">MVMRHTRKNSMNVNNSAFLMISSIWTEFNSQMATLARRLVVCSVSVALVLQPVIADAQRIVVDAGAGGPQPTLDTTANGVAQLNIATPNTAGLSHNHFTEFGVAPSGLVLNNATTATATQLGGIVYGNANLQGHSAKIILNEVTGSAASQLNGFTEVAGASAAVVLANPNGITCAGCGFINTPRVTLSTGTPSLGSDGSLQELRVRQGTVAFVGAGGNFTEVPVLDIVSRRVTVNGPVKGQAVSLTAGQVNYNYPSGTATTVSDGSSAPQFAIDTASMGGMYANRILMTVTEAGAGVRIDGQMAANTGDLTLTANGQLVLKGSLSAAGNIALSTQGMDAASAATVQAGGNIQLNQNGTLNNAGSVAATGGELAIAARSFNNSGTIQAHGKANLQVTQIATNTAGGKIIASNGDLVLSVSGLSNAGAIISGSGSLQVQSTGNVSNSSGVLAAQTGLTGWIGGTLDNTGGQIASASGAVMLNGDSTSLSMAGLVNTNGRIQAQNGDVRLQTQSYADAGSGIAAASGWMALLSTDSTLIQGQLTGNAGLVLSAGGLLVNGGIVGAQSGAVTIRSADMMNTGKITASSGNLAVAASSLGNTGQISVAGTILANVKGGLNNSGQIVSGSDFSVIANAFANTGSIASSTGLFAIQVSDASINAGGTIQGQKGISLQVGNAFDNTNGTILANTRTLSLNVAGLLGNPSSGQIIAQSGPLSVIAGSLGNAGKMMAQTTSLTLNVVGDINNAGGLLGGQTGVSLTGGDAFDNTNGTVLAATGDVSLAARNGLIGTGGKVQAPVGDVKVEVGSYTDAGAGAITASGQVSLNAANTLSVGVEGQITGGTGLQLIVGGALSNGGVIGSQHGPVTITGGATVNSGQIAAVAGDVSVTTSSLLNSGQIEASGAQTMTVSGLLSNALSAQIIAQGGALSVSAGSLGNAGYMIAKTTSLTFNVVGDINNAGGLLGGQTGVSLTGGGAFDNTNGTVLAATGDVSLTARNSLIGTGGKVQAPVGDVKVEVGSYTDAGAGAITASGQVSLNAANALSVGAEGQITGGTGLQLIVGGALSNGGVIGSQHGPVTITGGATVNSGQIAAVAGDVSVTTSSLLNSGQIEASGAQTMTVSGLLSNALSAQIIAQGGALSISAGSLGNAGYMIAKTAALMLHVASDISNAGGLLGGQTGVSLTGGGAFDNTNGTVLAATGDVSLAARNSLIGTGGKVQAPVGDVKVEVGSYTDAGAGAITASGQVSLNAANTFSVGAQGKITGGTGLQLAAGGALENAGIIGTYSGNITVAVKGTTANTGSIIANTGLLSLKAVEVTNSGTLSAGAGEMFGIIGTLNNTNGIIVTESGNIIIEGVQSGSASGQIINNGAGIVNGVPRGGAIVARQGTLSLNTGTLSGNGALFSAQEMTVTVSGNDTNAGQISAKSLTLGIGGMLINNGAIEASAGDLLLTSASLNNTGTIGAQSGKIAMTSGTIANTGSMLAVSSDLSLNAGSLNNSGRIAASKNVALSITNQMENSGSGEIAALGGSLQFSAGTFFNTATGASTGLLSAGAISGKVTGNVSNSGMIYGEAGVAIAVDGTLTLSGGSITAPDGDVVLDGLTGPTTGAMINNGGQIQASAGDVRIEVASYDDTASSIISAKEVLNLSASNAVSVQGNISGGQFVLSAGDMTNNGMMGALQGGVTISAVKMINAGLVQAVAGDISLQAVSLTNNGQIVASGQQILTVANILNNTDYGLISAKGGNLTISAGSFSNTAVPSQGTPTGLAAQGMLSASVAGDATNTGLFYGQSGVLLGARGALHNDGGIIAAGTGDITLRGLSGGAALAAMTNNGGSIQAAKGAVSVVTDSYSSDAAGKISAATALIMVADGSVNTAGVLAGGSNGLTINTSGQMAIMAGATVGAASGLVSLMASDLDNQGSLVAQNGNIALIVSGNLTNSSSITASSAVALNVGSFFVNDATGTVGSVNDIVTVQAGSFSNSGAISSFAGLFITDSGGATNTGTLLGKTGLVMNVAGILENKGIIGATTGDIFLAGIGNNAMSALVNSKGNIQANAGNVSINAGLYYDNALGQVRGSQSVTLVSAKSVTVGTEGALVGGQNLVITAGGTVVNGGSLGAQDGSVSVITTGDVLNKGEIQSKGTSQMMLKAASFDNDGSIISASSGSLQVAGELNNNKNARLVTVEGNFTISAGSLTNNGSIGAGGALNTAVSGDLSNQGMMVGKTGATLHIDGTLSNTGGSIIALAGSLLIRGLLNNSIALLNNANGTIQTGEGDLTIQASAQSDIGKISAANNLSLQVSGDFTAADFAGVASGKDMSLDIDGTLSIASGQSIGANGELNISANSLNNAGGLFSTTAMQLLVSGDITNTGLIYGSTDLSIGLNGVLTNNQGALIAENGNLTIGGRQAGNSASALFNHSGLIQAASSSGNINIDAHNITNDVVGGVNQISGVVFQKLYATNENPPAVDLSNFKSSSDINQYWTSTKHVYVPNPVGPGGVWFALYDQSAQSGILVEGTGASYVRNAAAALISAGGNLTINSSNGIQNDASHLSAGGNINLTGGSLNNVGYQGNVLYTTTCTGNNSCRSALPLVDPLPSNIPMPGWVIGAGHPVVPEAWFNAAASSVTGTIIAGGNITGNFTGTITNETKIAQATPSQMMGFGGTVPLPSTAAAPAGSNGAGSFIVNGNGGLGSMATLPGGLASTTGGLPNGAASYAVPGASSSLTQSQGGGGVAIGNLSMQGVGSVGGSGSQLPGGSQGTTGWGGNGNAIAINQGNAAKMPGAGGVSIGATSAAVLPQFQSGVATNAGSSSSSIPGIGSGPSTSQIIASVAGGNALFIPNPAPQAHYLIETNPNYTTFKGFYGSQYLLDRLGANSQTTPPFLGDAYFDTRYVAQQISDATGHATLSAAYSTEQAQMVALLNNAASQSQALGLQIGVDLTSEQVAGLDKDIVWYVPRIVNGQTVLVPQLYLAAGSRDKVLSDGAVLSGKDVTLKAAGLYNSGTVSASNDLSISVTGDIVNNGGTLKAGNDLLLQAGGSIISSSTKQGWQTMGGSVESVSRVASIVAGDDLTMKASQDIVSAGSVFGAGNSLEIEAGRNVSLGSLALSTKDDSSFGGVSRYFNLTQNLGTTLTAGKNAIVSAKDKLSLQGITLSSGGDTTLVGGQSLSLDSSTNSLSSTISGSKSGFGNSSSFSGLHDVTLQIGSSVNAGGNVTLAAGNGGITLNGSSVKAGGTLDAFTTGSITLNTVTSSETREASSSHTGLMDGRSQTIGTYDEHVQGSTLSGSNGLSLFASGSITGTAANLLSDHGAVSLETKNGDISLLSASERHDSWASYGESGVSFGGSGTDFHHNTVSTQTEAVLSIGSTVSGDTVSIVSGKDINIVGSGVVGTGNVVLDAAGDISIRSAQQTLSLTDYQNDKKAGVFSMGSSAIPVAVGAGLQQNSSTTTTTQVTNVASAVGSLSGDLTVHAGGAVTLKDAHLSSGGDMAIIGKSVTFDVSHDTTTQTQSQKTNFSGVTASLSGVVGNAYTSAAVAASDRQTDPRLQALDGGQAAYAGYQAYKAVDAATSSGKNGQLLQVDVMAGTSSSENRAGYFSSTAQGSSAVAGGNLSVVATSGDITARGATLSGGRNVALVSTGNIVLQSAENSTQFSNDNVSKSAAVGVYAGIGTQSTGYGVEGSASWAQGGTVASSSTPVNTVVAAGNTLTLISGKDTRLEGADVAGNRVVASIGGDLILKSTQATASGSSSQSGGSVNVQIGITGTSGGSVSAATDHIGNGYASVVSQTGIFAGNGGLNITVGGNTSLTGAVISSTAPANDNVLNTGSLTVSNVENHSNSSAVSVIASASSSGVGSGGGVSQTNDNAHSTTLSAITNNVGVTVRDGTVPSTLLRPEQLTANTALGTVTGGVAGSGGTALQTTNGVQNRFDPQQTRNDLAFSQGAANLFGQVANEFAGNLITSRGWSENDPRSLLLHSMIGALQGYIAGNTAWSAASGGLGAAGGTALTQWMGNYLIEHGVQPDSAEGRIILQLASGAVGAGIGALVNGQQGALVGASAAQSATLFNYLTHYQAVQKINAEKALAACKSNGSCSEDEIKTYTDTIKTLEDIDNQTNLAVVQACLTGGSLACLSQSQRLSNAAATWRAADTAGVDLNNADVAALKEEYQKLWAVDHLTQKIIDSRDAQYLGSILKGFDLGAAGGVVTAVSAIAAYEGIEAAATIHAMCGASAACYANYFGLIVHDIIATAPELGGSPTAPTLLASAIAAAKTSLVASRVGSALPEIYTSAEPMESEFPQLIGVNPHYSVGGRNNNCTSCANAVYERLTGKNSAAVADNLGRGSELDLDAANFSKPATVSEVSHYMRGLKSGQSRLIIILQPGDTHHAIVATNLNGKVYFIDGQSGLVVNLNSEVKLRVGYPNFETPLVPWDVKK</sequence>
<dbReference type="Gene3D" id="2.160.20.10">
    <property type="entry name" value="Single-stranded right-handed beta-helix, Pectin lyase-like"/>
    <property type="match status" value="1"/>
</dbReference>
<protein>
    <submittedName>
        <fullName evidence="2">Hemolysin</fullName>
    </submittedName>
</protein>
<evidence type="ECO:0000259" key="1">
    <source>
        <dbReference type="SMART" id="SM00912"/>
    </source>
</evidence>
<dbReference type="SMART" id="SM00912">
    <property type="entry name" value="Haemagg_act"/>
    <property type="match status" value="1"/>
</dbReference>
<dbReference type="NCBIfam" id="TIGR01731">
    <property type="entry name" value="fil_hemag_20aa"/>
    <property type="match status" value="19"/>
</dbReference>
<dbReference type="InterPro" id="IPR010069">
    <property type="entry name" value="CdiA_FHA1_rpt"/>
</dbReference>
<dbReference type="InterPro" id="IPR008638">
    <property type="entry name" value="FhaB/CdiA-like_TPS"/>
</dbReference>
<dbReference type="Proteomes" id="UP000182373">
    <property type="component" value="Chromosome"/>
</dbReference>
<reference evidence="3" key="1">
    <citation type="submission" date="2016-11" db="EMBL/GenBank/DDBJ databases">
        <title>Comparative genomic and phenotypic analysis of Granulibacter bethesdensis clinical isolates from patients with chronic granulomatous disease.</title>
        <authorList>
            <person name="Zarember K.A."/>
            <person name="Porcella S.F."/>
            <person name="Chu J."/>
            <person name="Ding L."/>
            <person name="Dahlstrom E."/>
            <person name="Barbian K."/>
            <person name="Martens C."/>
            <person name="Sykora L."/>
            <person name="Kramer S."/>
            <person name="Pettinato A.M."/>
            <person name="Hong H."/>
            <person name="Wald G."/>
            <person name="Berg L.J."/>
            <person name="Rogge L.S."/>
            <person name="Greenberg D.E."/>
            <person name="Falcone E.L."/>
            <person name="Neves J.F."/>
            <person name="Simoes M.J."/>
            <person name="Casal M."/>
            <person name="Rodriguez-Lopez F.C."/>
            <person name="Zelazny A."/>
            <person name="Gallin J.I."/>
            <person name="Holland S.M."/>
        </authorList>
    </citation>
    <scope>NUCLEOTIDE SEQUENCE [LARGE SCALE GENOMIC DNA]</scope>
    <source>
        <strain evidence="3">NIH9.1</strain>
    </source>
</reference>